<evidence type="ECO:0000259" key="2">
    <source>
        <dbReference type="PROSITE" id="PS51980"/>
    </source>
</evidence>
<dbReference type="Pfam" id="PF10390">
    <property type="entry name" value="ELL"/>
    <property type="match status" value="1"/>
</dbReference>
<dbReference type="OrthoDB" id="6284217at2759"/>
<dbReference type="InterPro" id="IPR042065">
    <property type="entry name" value="E3_ELL-like"/>
</dbReference>
<dbReference type="RefSeq" id="XP_005715764.1">
    <property type="nucleotide sequence ID" value="XM_005715707.1"/>
</dbReference>
<dbReference type="SUPFAM" id="SSF46785">
    <property type="entry name" value="Winged helix' DNA-binding domain"/>
    <property type="match status" value="1"/>
</dbReference>
<gene>
    <name evidence="3" type="ORF">CHC_T00004325001</name>
</gene>
<keyword evidence="4" id="KW-1185">Reference proteome</keyword>
<dbReference type="Pfam" id="PF07303">
    <property type="entry name" value="Occludin_ELL"/>
    <property type="match status" value="1"/>
</dbReference>
<organism evidence="3 4">
    <name type="scientific">Chondrus crispus</name>
    <name type="common">Carrageen Irish moss</name>
    <name type="synonym">Polymorpha crispa</name>
    <dbReference type="NCBI Taxonomy" id="2769"/>
    <lineage>
        <taxon>Eukaryota</taxon>
        <taxon>Rhodophyta</taxon>
        <taxon>Florideophyceae</taxon>
        <taxon>Rhodymeniophycidae</taxon>
        <taxon>Gigartinales</taxon>
        <taxon>Gigartinaceae</taxon>
        <taxon>Chondrus</taxon>
    </lineage>
</organism>
<dbReference type="InterPro" id="IPR036390">
    <property type="entry name" value="WH_DNA-bd_sf"/>
</dbReference>
<dbReference type="KEGG" id="ccp:CHC_T00004325001"/>
<dbReference type="AlphaFoldDB" id="R7QEU7"/>
<protein>
    <recommendedName>
        <fullName evidence="2">OCEL domain-containing protein</fullName>
    </recommendedName>
</protein>
<evidence type="ECO:0000313" key="4">
    <source>
        <dbReference type="Proteomes" id="UP000012073"/>
    </source>
</evidence>
<dbReference type="EMBL" id="HG001752">
    <property type="protein sequence ID" value="CDF35945.1"/>
    <property type="molecule type" value="Genomic_DNA"/>
</dbReference>
<dbReference type="SUPFAM" id="SSF144292">
    <property type="entry name" value="occludin/ELL-like"/>
    <property type="match status" value="1"/>
</dbReference>
<feature type="compositionally biased region" description="Low complexity" evidence="1">
    <location>
        <begin position="387"/>
        <end position="421"/>
    </location>
</feature>
<dbReference type="GeneID" id="17323479"/>
<dbReference type="Gene3D" id="1.10.10.2670">
    <property type="entry name" value="E3 ubiquitin-protein ligase"/>
    <property type="match status" value="1"/>
</dbReference>
<proteinExistence type="predicted"/>
<feature type="region of interest" description="Disordered" evidence="1">
    <location>
        <begin position="81"/>
        <end position="110"/>
    </location>
</feature>
<evidence type="ECO:0000256" key="1">
    <source>
        <dbReference type="SAM" id="MobiDB-lite"/>
    </source>
</evidence>
<accession>R7QEU7</accession>
<evidence type="ECO:0000313" key="3">
    <source>
        <dbReference type="EMBL" id="CDF35945.1"/>
    </source>
</evidence>
<feature type="domain" description="OCEL" evidence="2">
    <location>
        <begin position="611"/>
        <end position="717"/>
    </location>
</feature>
<dbReference type="InterPro" id="IPR019464">
    <property type="entry name" value="ELL_N"/>
</dbReference>
<dbReference type="Gramene" id="CDF35945">
    <property type="protein sequence ID" value="CDF35945"/>
    <property type="gene ID" value="CHC_T00004325001"/>
</dbReference>
<sequence>MRPVCCASRPIIARSPIFFFPFSSLFLRRYTLPRRQKPAAARFRPRSAHASQAPAPGNIGVRPFPAPSLSLFFACTQVKPRTAHGAPHPTAPPLPPSSSPPPHSTRTPIPQTLPSINLLITFPPVLFLTLPAVTSSPSPSPPCIPNFLPTPQLRSPSLPRPPRPPVHFTTFPPSNIEATQAPPFCCRSSAQGESMTPSRDMSASASTIPEGRSLYLPPISTSANIKDGSPSDSAQPVVFAVKLTEEMVSTLVAGAATDDASIHLAESHAVLNMPNHDPFKFTLRPIGEGDDSRRAVCYSRNATDLRAVGPIVADLDLERANSVDASSVAKIRAADERDKSKKRGMKLADDIAPTARKRRKTVEKRPRPAPKMPKSSPIVSPGRGHSANNTPPRARPNGRPRATPTASAAVPPSSAPRRISPQTNSQMSGLFGNGNLPEMTERVRPGASTTRRSVTPPKFRSSPYGSRRTSPLPTSAHSPSSPKTGNLRAKSEDIDELRVNVMHILASHPRAFHSLSSRVIESDAPPEVKEDLKSVLQEVATCKDGIYTLRGHCWAKISEDYQEYTHAERTQMRIARSEWDSVNGTNDVRSITDGVMTDAQLDSEIRSFQKAKTDDNVGKISSEREEKEFRKTFEKWYPLYAEVINRLEKMSKMFKSLDSRFKERRSAEERDSIVKRITTAYEKHKKRREELITVLPLLHGNLRSIRSALDKWAKDAMMDMD</sequence>
<dbReference type="PROSITE" id="PS51980">
    <property type="entry name" value="OCEL"/>
    <property type="match status" value="1"/>
</dbReference>
<dbReference type="InterPro" id="IPR010844">
    <property type="entry name" value="Occludin_ELL"/>
</dbReference>
<reference evidence="4" key="1">
    <citation type="journal article" date="2013" name="Proc. Natl. Acad. Sci. U.S.A.">
        <title>Genome structure and metabolic features in the red seaweed Chondrus crispus shed light on evolution of the Archaeplastida.</title>
        <authorList>
            <person name="Collen J."/>
            <person name="Porcel B."/>
            <person name="Carre W."/>
            <person name="Ball S.G."/>
            <person name="Chaparro C."/>
            <person name="Tonon T."/>
            <person name="Barbeyron T."/>
            <person name="Michel G."/>
            <person name="Noel B."/>
            <person name="Valentin K."/>
            <person name="Elias M."/>
            <person name="Artiguenave F."/>
            <person name="Arun A."/>
            <person name="Aury J.M."/>
            <person name="Barbosa-Neto J.F."/>
            <person name="Bothwell J.H."/>
            <person name="Bouget F.Y."/>
            <person name="Brillet L."/>
            <person name="Cabello-Hurtado F."/>
            <person name="Capella-Gutierrez S."/>
            <person name="Charrier B."/>
            <person name="Cladiere L."/>
            <person name="Cock J.M."/>
            <person name="Coelho S.M."/>
            <person name="Colleoni C."/>
            <person name="Czjzek M."/>
            <person name="Da Silva C."/>
            <person name="Delage L."/>
            <person name="Denoeud F."/>
            <person name="Deschamps P."/>
            <person name="Dittami S.M."/>
            <person name="Gabaldon T."/>
            <person name="Gachon C.M."/>
            <person name="Groisillier A."/>
            <person name="Herve C."/>
            <person name="Jabbari K."/>
            <person name="Katinka M."/>
            <person name="Kloareg B."/>
            <person name="Kowalczyk N."/>
            <person name="Labadie K."/>
            <person name="Leblanc C."/>
            <person name="Lopez P.J."/>
            <person name="McLachlan D.H."/>
            <person name="Meslet-Cladiere L."/>
            <person name="Moustafa A."/>
            <person name="Nehr Z."/>
            <person name="Nyvall Collen P."/>
            <person name="Panaud O."/>
            <person name="Partensky F."/>
            <person name="Poulain J."/>
            <person name="Rensing S.A."/>
            <person name="Rousvoal S."/>
            <person name="Samson G."/>
            <person name="Symeonidi A."/>
            <person name="Weissenbach J."/>
            <person name="Zambounis A."/>
            <person name="Wincker P."/>
            <person name="Boyen C."/>
        </authorList>
    </citation>
    <scope>NUCLEOTIDE SEQUENCE [LARGE SCALE GENOMIC DNA]</scope>
    <source>
        <strain evidence="4">cv. Stackhouse</strain>
    </source>
</reference>
<dbReference type="Proteomes" id="UP000012073">
    <property type="component" value="Unassembled WGS sequence"/>
</dbReference>
<name>R7QEU7_CHOCR</name>
<feature type="region of interest" description="Disordered" evidence="1">
    <location>
        <begin position="334"/>
        <end position="489"/>
    </location>
</feature>
<feature type="region of interest" description="Disordered" evidence="1">
    <location>
        <begin position="38"/>
        <end position="59"/>
    </location>
</feature>
<feature type="compositionally biased region" description="Pro residues" evidence="1">
    <location>
        <begin position="89"/>
        <end position="103"/>
    </location>
</feature>
<dbReference type="GO" id="GO:0008023">
    <property type="term" value="C:transcription elongation factor complex"/>
    <property type="evidence" value="ECO:0007669"/>
    <property type="project" value="InterPro"/>
</dbReference>
<dbReference type="GO" id="GO:0006368">
    <property type="term" value="P:transcription elongation by RNA polymerase II"/>
    <property type="evidence" value="ECO:0007669"/>
    <property type="project" value="InterPro"/>
</dbReference>
<feature type="compositionally biased region" description="Basic residues" evidence="1">
    <location>
        <begin position="38"/>
        <end position="47"/>
    </location>
</feature>
<feature type="compositionally biased region" description="Polar residues" evidence="1">
    <location>
        <begin position="463"/>
        <end position="484"/>
    </location>
</feature>